<dbReference type="InterPro" id="IPR033199">
    <property type="entry name" value="DDAH-like"/>
</dbReference>
<dbReference type="PANTHER" id="PTHR12737:SF9">
    <property type="entry name" value="DIMETHYLARGININASE"/>
    <property type="match status" value="1"/>
</dbReference>
<comment type="similarity">
    <text evidence="1">Belongs to the DDAH family.</text>
</comment>
<dbReference type="AlphaFoldDB" id="A0A154PEL6"/>
<organism evidence="5 6">
    <name type="scientific">Dufourea novaeangliae</name>
    <name type="common">Sweat bee</name>
    <dbReference type="NCBI Taxonomy" id="178035"/>
    <lineage>
        <taxon>Eukaryota</taxon>
        <taxon>Metazoa</taxon>
        <taxon>Ecdysozoa</taxon>
        <taxon>Arthropoda</taxon>
        <taxon>Hexapoda</taxon>
        <taxon>Insecta</taxon>
        <taxon>Pterygota</taxon>
        <taxon>Neoptera</taxon>
        <taxon>Endopterygota</taxon>
        <taxon>Hymenoptera</taxon>
        <taxon>Apocrita</taxon>
        <taxon>Aculeata</taxon>
        <taxon>Apoidea</taxon>
        <taxon>Anthophila</taxon>
        <taxon>Halictidae</taxon>
        <taxon>Rophitinae</taxon>
        <taxon>Dufourea</taxon>
    </lineage>
</organism>
<dbReference type="GO" id="GO:0000052">
    <property type="term" value="P:citrulline metabolic process"/>
    <property type="evidence" value="ECO:0007669"/>
    <property type="project" value="TreeGrafter"/>
</dbReference>
<dbReference type="InterPro" id="IPR013083">
    <property type="entry name" value="Znf_RING/FYVE/PHD"/>
</dbReference>
<dbReference type="SUPFAM" id="SSF57850">
    <property type="entry name" value="RING/U-box"/>
    <property type="match status" value="1"/>
</dbReference>
<gene>
    <name evidence="5" type="ORF">WN55_01422</name>
</gene>
<sequence length="672" mass="76082">IMVINDYEAIIQWHPEMILISEIPVTWQGFLTVSCRSRFGCTIRIKLKLVVPNYPSFHNAKINFGKEITLIRNTNFRQQVEDLMANSTKTSLFLRQLQSLISNFIDATYIEGNVYEAIDNSALDILQELKDALEIPSVFQLLSDTSLNIIKLSMNNVSLKLQRTKSSACPWSVIYSDLPEIPAFGPFEKNVSTLSIARNKLKLQVEIFEKAWFNLQQIDKNCQILDPLQPKLCHLYRRIYLTSLLSMFVKIDPLNPMDVPEIKFMGSETQAELQRDLVSKNVHNWNPKCNIISNLMMLLNIDTFPKKEEEEYIEDKNVIVSDKECCICFSMELDNELLPDKICSNEKCRRHFHTPCLLQWLQAVAGNHIVFDHIHGTCPQCQETMPFHRYTHAVMCRIPLSLRTRGEVTLDEARTQHLALAQLLRELDIDVVEMPPDENSPLCVFVEDIAVVCNGIALIARPNESSRIKEIETIRAVLKKELEIPLIEIADKNARLDGGDVLFTGREFFVGLSHYTNEAGARAVAAAFPEYPCVPIKVGDGGEEVIVESLTSAPLQVAESKRLKALVTMAGPDIICVGAGKESQEVLKRIEREATYSYQTLTVPEDVAANVLYVNGTLIHRSEDEIPQSSKVFAEKIEFPTRSLHLSELAKVSSGLTSCCLLVRRPRHIRSI</sequence>
<accession>A0A154PEL6</accession>
<dbReference type="InterPro" id="IPR044037">
    <property type="entry name" value="FANCL_d3"/>
</dbReference>
<feature type="non-terminal residue" evidence="5">
    <location>
        <position position="1"/>
    </location>
</feature>
<evidence type="ECO:0000256" key="2">
    <source>
        <dbReference type="ARBA" id="ARBA00022801"/>
    </source>
</evidence>
<evidence type="ECO:0000256" key="1">
    <source>
        <dbReference type="ARBA" id="ARBA00008532"/>
    </source>
</evidence>
<dbReference type="SUPFAM" id="SSF55909">
    <property type="entry name" value="Pentein"/>
    <property type="match status" value="1"/>
</dbReference>
<dbReference type="SMART" id="SM01197">
    <property type="entry name" value="FANCL_C"/>
    <property type="match status" value="1"/>
</dbReference>
<dbReference type="GO" id="GO:0016597">
    <property type="term" value="F:amino acid binding"/>
    <property type="evidence" value="ECO:0007669"/>
    <property type="project" value="TreeGrafter"/>
</dbReference>
<dbReference type="GO" id="GO:0045429">
    <property type="term" value="P:positive regulation of nitric oxide biosynthetic process"/>
    <property type="evidence" value="ECO:0007669"/>
    <property type="project" value="TreeGrafter"/>
</dbReference>
<evidence type="ECO:0000313" key="5">
    <source>
        <dbReference type="EMBL" id="KZC10306.1"/>
    </source>
</evidence>
<dbReference type="OrthoDB" id="10263265at2759"/>
<evidence type="ECO:0000313" key="6">
    <source>
        <dbReference type="Proteomes" id="UP000076502"/>
    </source>
</evidence>
<proteinExistence type="inferred from homology"/>
<dbReference type="GO" id="GO:0016403">
    <property type="term" value="F:dimethylargininase activity"/>
    <property type="evidence" value="ECO:0007669"/>
    <property type="project" value="TreeGrafter"/>
</dbReference>
<keyword evidence="6" id="KW-1185">Reference proteome</keyword>
<dbReference type="PANTHER" id="PTHR12737">
    <property type="entry name" value="DIMETHYLARGININE DIMETHYLAMINOHYDROLASE"/>
    <property type="match status" value="1"/>
</dbReference>
<protein>
    <submittedName>
        <fullName evidence="5">N(G),N(G)-dimethylarginine dimethylaminohydrolase 1</fullName>
    </submittedName>
</protein>
<dbReference type="GO" id="GO:0006525">
    <property type="term" value="P:arginine metabolic process"/>
    <property type="evidence" value="ECO:0007669"/>
    <property type="project" value="TreeGrafter"/>
</dbReference>
<dbReference type="Pfam" id="PF11793">
    <property type="entry name" value="FANCL_C"/>
    <property type="match status" value="1"/>
</dbReference>
<dbReference type="Proteomes" id="UP000076502">
    <property type="component" value="Unassembled WGS sequence"/>
</dbReference>
<dbReference type="Gene3D" id="3.10.110.20">
    <property type="entry name" value="RWD domain-like"/>
    <property type="match status" value="1"/>
</dbReference>
<keyword evidence="2 5" id="KW-0378">Hydrolase</keyword>
<dbReference type="Gene3D" id="3.75.10.10">
    <property type="entry name" value="L-arginine/glycine Amidinotransferase, Chain A"/>
    <property type="match status" value="1"/>
</dbReference>
<reference evidence="5 6" key="1">
    <citation type="submission" date="2015-07" db="EMBL/GenBank/DDBJ databases">
        <title>The genome of Dufourea novaeangliae.</title>
        <authorList>
            <person name="Pan H."/>
            <person name="Kapheim K."/>
        </authorList>
    </citation>
    <scope>NUCLEOTIDE SEQUENCE [LARGE SCALE GENOMIC DNA]</scope>
    <source>
        <strain evidence="5">0120121106</strain>
        <tissue evidence="5">Whole body</tissue>
    </source>
</reference>
<evidence type="ECO:0000259" key="4">
    <source>
        <dbReference type="Pfam" id="PF18891"/>
    </source>
</evidence>
<dbReference type="STRING" id="178035.A0A154PEL6"/>
<dbReference type="Pfam" id="PF18891">
    <property type="entry name" value="FANCL_d3"/>
    <property type="match status" value="1"/>
</dbReference>
<evidence type="ECO:0000259" key="3">
    <source>
        <dbReference type="Pfam" id="PF11793"/>
    </source>
</evidence>
<dbReference type="EMBL" id="KQ434889">
    <property type="protein sequence ID" value="KZC10306.1"/>
    <property type="molecule type" value="Genomic_DNA"/>
</dbReference>
<feature type="domain" description="FANCL C-terminal" evidence="3">
    <location>
        <begin position="324"/>
        <end position="384"/>
    </location>
</feature>
<dbReference type="Gene3D" id="3.30.40.10">
    <property type="entry name" value="Zinc/RING finger domain, C3HC4 (zinc finger)"/>
    <property type="match status" value="1"/>
</dbReference>
<dbReference type="CDD" id="cd23832">
    <property type="entry name" value="DRWD-C_FANCL"/>
    <property type="match status" value="1"/>
</dbReference>
<name>A0A154PEL6_DUFNO</name>
<feature type="domain" description="FANCL UBC-like" evidence="4">
    <location>
        <begin position="212"/>
        <end position="307"/>
    </location>
</feature>
<dbReference type="InterPro" id="IPR043003">
    <property type="entry name" value="FANCL_d3_sf"/>
</dbReference>
<dbReference type="InterPro" id="IPR026850">
    <property type="entry name" value="FANCL_C"/>
</dbReference>